<keyword evidence="5 15" id="KW-0479">Metal-binding</keyword>
<feature type="binding site" evidence="15">
    <location>
        <begin position="366"/>
        <end position="368"/>
    </location>
    <ligand>
        <name>IMP</name>
        <dbReference type="ChEBI" id="CHEBI:58053"/>
    </ligand>
</feature>
<evidence type="ECO:0000256" key="16">
    <source>
        <dbReference type="PIRSR" id="PIRSR000130-1"/>
    </source>
</evidence>
<evidence type="ECO:0000256" key="20">
    <source>
        <dbReference type="RuleBase" id="RU003927"/>
    </source>
</evidence>
<accession>B9WBT6</accession>
<reference evidence="24 25" key="1">
    <citation type="journal article" date="2009" name="Genome Res.">
        <title>Comparative genomics of the fungal pathogens Candida dubliniensis and Candida albicans.</title>
        <authorList>
            <person name="Jackson A.P."/>
            <person name="Gamble J.A."/>
            <person name="Yeomans T."/>
            <person name="Moran G.P."/>
            <person name="Saunders D."/>
            <person name="Harris D."/>
            <person name="Aslett M."/>
            <person name="Barrell J.F."/>
            <person name="Butler G."/>
            <person name="Citiulo F."/>
            <person name="Coleman D.C."/>
            <person name="de Groot P.W.J."/>
            <person name="Goodwin T.J."/>
            <person name="Quail M.A."/>
            <person name="McQuillan J."/>
            <person name="Munro C.A."/>
            <person name="Pain A."/>
            <person name="Poulter R.T."/>
            <person name="Rajandream M.A."/>
            <person name="Renauld H."/>
            <person name="Spiering M.J."/>
            <person name="Tivey A."/>
            <person name="Gow N.A.R."/>
            <person name="Barrell B."/>
            <person name="Sullivan D.J."/>
            <person name="Berriman M."/>
        </authorList>
    </citation>
    <scope>NUCLEOTIDE SEQUENCE [LARGE SCALE GENOMIC DNA]</scope>
    <source>
        <strain evidence="25">CD36 / ATCC MYA-646 / CBS 7987 / NCPF 3949 / NRRL Y-17841</strain>
    </source>
</reference>
<comment type="subcellular location">
    <subcellularLocation>
        <location evidence="2 15">Cytoplasm</location>
    </subcellularLocation>
</comment>
<evidence type="ECO:0000256" key="5">
    <source>
        <dbReference type="ARBA" id="ARBA00022723"/>
    </source>
</evidence>
<evidence type="ECO:0000313" key="23">
    <source>
        <dbReference type="CGD" id="CAL0000160447"/>
    </source>
</evidence>
<dbReference type="GO" id="GO:0006177">
    <property type="term" value="P:GMP biosynthetic process"/>
    <property type="evidence" value="ECO:0007669"/>
    <property type="project" value="UniProtKB-UniRule"/>
</dbReference>
<feature type="binding site" description="in other chain" evidence="15 18">
    <location>
        <position position="333"/>
    </location>
    <ligand>
        <name>K(+)</name>
        <dbReference type="ChEBI" id="CHEBI:29103"/>
        <note>ligand shared between two tetrameric partners</note>
    </ligand>
</feature>
<dbReference type="EMBL" id="FM992689">
    <property type="protein sequence ID" value="CAX43858.1"/>
    <property type="molecule type" value="Genomic_DNA"/>
</dbReference>
<keyword evidence="11 19" id="KW-0129">CBS domain</keyword>
<dbReference type="GO" id="GO:0000166">
    <property type="term" value="F:nucleotide binding"/>
    <property type="evidence" value="ECO:0007669"/>
    <property type="project" value="UniProtKB-UniRule"/>
</dbReference>
<evidence type="ECO:0000256" key="11">
    <source>
        <dbReference type="ARBA" id="ARBA00023122"/>
    </source>
</evidence>
<dbReference type="InterPro" id="IPR005990">
    <property type="entry name" value="IMP_DH"/>
</dbReference>
<dbReference type="UniPathway" id="UPA00601">
    <property type="reaction ID" value="UER00295"/>
</dbReference>
<feature type="binding site" evidence="15">
    <location>
        <position position="447"/>
    </location>
    <ligand>
        <name>IMP</name>
        <dbReference type="ChEBI" id="CHEBI:58053"/>
    </ligand>
</feature>
<dbReference type="OrthoDB" id="416622at2759"/>
<comment type="activity regulation">
    <text evidence="15">Mycophenolic acid (MPA) is a non-competitive inhibitor that prevents formation of the closed enzyme conformation by binding to the same site as the amobile flap. In contrast, mizoribine monophosphate (MZP) is a competitive inhibitor that induces the closed conformation. MPA is a potent inhibitor of mammalian IMPDHs but a poor inhibitor of the bacterial enzymes. MZP is a more potent inhibitor of bacterial IMPDH.</text>
</comment>
<comment type="caution">
    <text evidence="15">Lacks conserved residue(s) required for the propagation of feature annotation.</text>
</comment>
<feature type="active site" description="Thioimidate intermediate" evidence="15 16">
    <location>
        <position position="333"/>
    </location>
</feature>
<evidence type="ECO:0000256" key="8">
    <source>
        <dbReference type="ARBA" id="ARBA00022958"/>
    </source>
</evidence>
<dbReference type="SUPFAM" id="SSF51412">
    <property type="entry name" value="Inosine monophosphate dehydrogenase (IMPDH)"/>
    <property type="match status" value="1"/>
</dbReference>
<dbReference type="NCBIfam" id="TIGR01302">
    <property type="entry name" value="IMP_dehydrog"/>
    <property type="match status" value="1"/>
</dbReference>
<keyword evidence="9 15" id="KW-0560">Oxidoreductase</keyword>
<sequence length="521" mass="56239">MVFEASKATSYLKDYPKKDGLSVKELIDSTNFGGLTYNDFLVLPGLINFPSSAVSLETKLTKKITLKSPFVSSPMDTVTEENMAIHMALLGGIGIIHHNCTADEQAEMVRKVKKYENGFINDPVVISPEVTVGEVKKMHETLGFTSFPVTENGKVGGKLVGIITSRDIQFHEDDKSPVSEVMTRDLVVGKKGISLTDGNELLRSSKKGKLPIVDDEGNLVSLISRTDLQKNQDYPNASKSFHSKQLLCGAAIGTIDADKERLDKLVEAGLDVVVLDSSNGSSIFQLNMIKWIKEKYPELQVIAGNVVTREQAALLIEAGADALRIGMGSGSICITQEVMACGRPQGTAVYGVTEFSNKFGVPCIADGGIGNIGHITKALALGASCVMMGGLLAGTAETPGDYFYRDGKRLKTYRGMGSIDAMQQTSSSANASTSRYFSEADKVLVAQGVSGSVVDKGSITKFVPYLYNGLQHSLQDIGIKSIDELRQNVDNGEVRFEFRTASAQFEGGVHGLHSYEKRLHN</sequence>
<dbReference type="HOGENOM" id="CLU_022552_2_1_1"/>
<dbReference type="PANTHER" id="PTHR11911">
    <property type="entry name" value="INOSINE-5-MONOPHOSPHATE DEHYDROGENASE RELATED"/>
    <property type="match status" value="1"/>
</dbReference>
<dbReference type="eggNOG" id="KOG2550">
    <property type="taxonomic scope" value="Eukaryota"/>
</dbReference>
<feature type="binding site" description="in other chain" evidence="15 18">
    <location>
        <position position="328"/>
    </location>
    <ligand>
        <name>K(+)</name>
        <dbReference type="ChEBI" id="CHEBI:29103"/>
        <note>ligand shared between two tetrameric partners</note>
    </ligand>
</feature>
<dbReference type="EC" id="1.1.1.205" evidence="15 21"/>
<evidence type="ECO:0000256" key="14">
    <source>
        <dbReference type="ARBA" id="ARBA00062187"/>
    </source>
</evidence>
<comment type="function">
    <text evidence="13 15">Catalyzes the conversion of inosine 5'-phosphate (IMP) to xanthosine 5'-phosphate (XMP), the first committed and rate-limiting step in the de novo synthesis of guanine nucleotides, and therefore plays an important role in the regulation of cell growth.</text>
</comment>
<keyword evidence="10 15" id="KW-0520">NAD</keyword>
<dbReference type="VEuPathDB" id="FungiDB:CD36_20770"/>
<dbReference type="Proteomes" id="UP000002605">
    <property type="component" value="Chromosome 2"/>
</dbReference>
<evidence type="ECO:0000256" key="10">
    <source>
        <dbReference type="ARBA" id="ARBA00023027"/>
    </source>
</evidence>
<dbReference type="GO" id="GO:0005737">
    <property type="term" value="C:cytoplasm"/>
    <property type="evidence" value="ECO:0007669"/>
    <property type="project" value="UniProtKB-SubCell"/>
</dbReference>
<feature type="binding site" evidence="15">
    <location>
        <begin position="389"/>
        <end position="390"/>
    </location>
    <ligand>
        <name>IMP</name>
        <dbReference type="ChEBI" id="CHEBI:58053"/>
    </ligand>
</feature>
<evidence type="ECO:0000256" key="12">
    <source>
        <dbReference type="ARBA" id="ARBA00048028"/>
    </source>
</evidence>
<feature type="binding site" evidence="15 17">
    <location>
        <begin position="276"/>
        <end position="278"/>
    </location>
    <ligand>
        <name>NAD(+)</name>
        <dbReference type="ChEBI" id="CHEBI:57540"/>
    </ligand>
</feature>
<evidence type="ECO:0000256" key="13">
    <source>
        <dbReference type="ARBA" id="ARBA00056556"/>
    </source>
</evidence>
<comment type="similarity">
    <text evidence="3 15 20">Belongs to the IMPDH/GMPR family.</text>
</comment>
<dbReference type="RefSeq" id="XP_002418556.1">
    <property type="nucleotide sequence ID" value="XM_002418511.1"/>
</dbReference>
<feature type="domain" description="CBS" evidence="22">
    <location>
        <begin position="182"/>
        <end position="238"/>
    </location>
</feature>
<evidence type="ECO:0000313" key="25">
    <source>
        <dbReference type="Proteomes" id="UP000002605"/>
    </source>
</evidence>
<keyword evidence="6 15" id="KW-0332">GMP biosynthesis</keyword>
<evidence type="ECO:0000256" key="4">
    <source>
        <dbReference type="ARBA" id="ARBA00022490"/>
    </source>
</evidence>
<dbReference type="Pfam" id="PF00478">
    <property type="entry name" value="IMPDH"/>
    <property type="match status" value="1"/>
</dbReference>
<dbReference type="CDD" id="cd04601">
    <property type="entry name" value="CBS_pair_IMPDH"/>
    <property type="match status" value="1"/>
</dbReference>
<comment type="catalytic activity">
    <reaction evidence="12 15 21">
        <text>IMP + NAD(+) + H2O = XMP + NADH + H(+)</text>
        <dbReference type="Rhea" id="RHEA:11708"/>
        <dbReference type="ChEBI" id="CHEBI:15377"/>
        <dbReference type="ChEBI" id="CHEBI:15378"/>
        <dbReference type="ChEBI" id="CHEBI:57464"/>
        <dbReference type="ChEBI" id="CHEBI:57540"/>
        <dbReference type="ChEBI" id="CHEBI:57945"/>
        <dbReference type="ChEBI" id="CHEBI:58053"/>
        <dbReference type="EC" id="1.1.1.205"/>
    </reaction>
</comment>
<organism evidence="24 25">
    <name type="scientific">Candida dubliniensis (strain CD36 / ATCC MYA-646 / CBS 7987 / NCPF 3949 / NRRL Y-17841)</name>
    <name type="common">Yeast</name>
    <dbReference type="NCBI Taxonomy" id="573826"/>
    <lineage>
        <taxon>Eukaryota</taxon>
        <taxon>Fungi</taxon>
        <taxon>Dikarya</taxon>
        <taxon>Ascomycota</taxon>
        <taxon>Saccharomycotina</taxon>
        <taxon>Pichiomycetes</taxon>
        <taxon>Debaryomycetaceae</taxon>
        <taxon>Candida/Lodderomyces clade</taxon>
        <taxon>Candida</taxon>
    </lineage>
</organism>
<feature type="binding site" evidence="15">
    <location>
        <begin position="413"/>
        <end position="417"/>
    </location>
    <ligand>
        <name>IMP</name>
        <dbReference type="ChEBI" id="CHEBI:58053"/>
    </ligand>
</feature>
<evidence type="ECO:0000256" key="9">
    <source>
        <dbReference type="ARBA" id="ARBA00023002"/>
    </source>
</evidence>
<dbReference type="SMART" id="SM00116">
    <property type="entry name" value="CBS"/>
    <property type="match status" value="2"/>
</dbReference>
<feature type="binding site" evidence="15 17">
    <location>
        <begin position="326"/>
        <end position="328"/>
    </location>
    <ligand>
        <name>NAD(+)</name>
        <dbReference type="ChEBI" id="CHEBI:57540"/>
    </ligand>
</feature>
<dbReference type="InterPro" id="IPR046342">
    <property type="entry name" value="CBS_dom_sf"/>
</dbReference>
<gene>
    <name evidence="24" type="primary">IMD1</name>
    <name evidence="23" type="ordered locus">Cd36_20770</name>
    <name evidence="24" type="ORF">CD36_20770</name>
</gene>
<evidence type="ECO:0000256" key="2">
    <source>
        <dbReference type="ARBA" id="ARBA00004496"/>
    </source>
</evidence>
<feature type="domain" description="CBS" evidence="22">
    <location>
        <begin position="119"/>
        <end position="178"/>
    </location>
</feature>
<comment type="subunit">
    <text evidence="14">Homotetramer. Seems to be able to form heterotetramers composed from more than 1 of the 3 IMPDH gene products (IMD2-4).</text>
</comment>
<evidence type="ECO:0000256" key="15">
    <source>
        <dbReference type="HAMAP-Rule" id="MF_03156"/>
    </source>
</evidence>
<evidence type="ECO:0000256" key="18">
    <source>
        <dbReference type="PIRSR" id="PIRSR000130-4"/>
    </source>
</evidence>
<dbReference type="SUPFAM" id="SSF54631">
    <property type="entry name" value="CBS-domain pair"/>
    <property type="match status" value="1"/>
</dbReference>
<name>B9WBT6_CANDC</name>
<dbReference type="HAMAP" id="MF_01964">
    <property type="entry name" value="IMPDH"/>
    <property type="match status" value="1"/>
</dbReference>
<dbReference type="PROSITE" id="PS51371">
    <property type="entry name" value="CBS"/>
    <property type="match status" value="2"/>
</dbReference>
<dbReference type="GO" id="GO:0046872">
    <property type="term" value="F:metal ion binding"/>
    <property type="evidence" value="ECO:0007669"/>
    <property type="project" value="UniProtKB-UniRule"/>
</dbReference>
<keyword evidence="25" id="KW-1185">Reference proteome</keyword>
<dbReference type="GeneID" id="8046101"/>
<dbReference type="Pfam" id="PF00571">
    <property type="entry name" value="CBS"/>
    <property type="match status" value="2"/>
</dbReference>
<evidence type="ECO:0000256" key="1">
    <source>
        <dbReference type="ARBA" id="ARBA00001958"/>
    </source>
</evidence>
<protein>
    <recommendedName>
        <fullName evidence="15 21">Inosine-5'-monophosphate dehydrogenase</fullName>
        <shortName evidence="15">IMP dehydrogenase</shortName>
        <shortName evidence="15">IMPD</shortName>
        <shortName evidence="15">IMPDH</shortName>
        <ecNumber evidence="15 21">1.1.1.205</ecNumber>
    </recommendedName>
</protein>
<dbReference type="PROSITE" id="PS00487">
    <property type="entry name" value="IMP_DH_GMP_RED"/>
    <property type="match status" value="1"/>
</dbReference>
<feature type="binding site" evidence="15">
    <location>
        <position position="331"/>
    </location>
    <ligand>
        <name>IMP</name>
        <dbReference type="ChEBI" id="CHEBI:58053"/>
    </ligand>
</feature>
<keyword evidence="8 15" id="KW-0630">Potassium</keyword>
<feature type="active site" description="Proton acceptor" evidence="15 16">
    <location>
        <position position="435"/>
    </location>
</feature>
<dbReference type="InterPro" id="IPR001093">
    <property type="entry name" value="IMP_DH_GMPRt"/>
</dbReference>
<evidence type="ECO:0000256" key="19">
    <source>
        <dbReference type="PROSITE-ProRule" id="PRU00703"/>
    </source>
</evidence>
<dbReference type="AlphaFoldDB" id="B9WBT6"/>
<dbReference type="SMART" id="SM01240">
    <property type="entry name" value="IMPDH"/>
    <property type="match status" value="1"/>
</dbReference>
<dbReference type="KEGG" id="cdu:CD36_20770"/>
<dbReference type="InterPro" id="IPR013785">
    <property type="entry name" value="Aldolase_TIM"/>
</dbReference>
<dbReference type="Gene3D" id="3.20.20.70">
    <property type="entry name" value="Aldolase class I"/>
    <property type="match status" value="1"/>
</dbReference>
<keyword evidence="7 15" id="KW-0658">Purine biosynthesis</keyword>
<evidence type="ECO:0000313" key="24">
    <source>
        <dbReference type="EMBL" id="CAX43858.1"/>
    </source>
</evidence>
<evidence type="ECO:0000256" key="6">
    <source>
        <dbReference type="ARBA" id="ARBA00022749"/>
    </source>
</evidence>
<dbReference type="PIRSF" id="PIRSF000130">
    <property type="entry name" value="IMPDH"/>
    <property type="match status" value="1"/>
</dbReference>
<evidence type="ECO:0000256" key="3">
    <source>
        <dbReference type="ARBA" id="ARBA00005502"/>
    </source>
</evidence>
<evidence type="ECO:0000256" key="21">
    <source>
        <dbReference type="RuleBase" id="RU003928"/>
    </source>
</evidence>
<dbReference type="InterPro" id="IPR000644">
    <property type="entry name" value="CBS_dom"/>
</dbReference>
<evidence type="ECO:0000259" key="22">
    <source>
        <dbReference type="PROSITE" id="PS51371"/>
    </source>
</evidence>
<feature type="binding site" evidence="15">
    <location>
        <position position="502"/>
    </location>
    <ligand>
        <name>K(+)</name>
        <dbReference type="ChEBI" id="CHEBI:29103"/>
        <note>ligand shared between two tetrameric partners</note>
    </ligand>
</feature>
<proteinExistence type="inferred from homology"/>
<dbReference type="CDD" id="cd00381">
    <property type="entry name" value="IMPDH"/>
    <property type="match status" value="1"/>
</dbReference>
<dbReference type="CGD" id="CAL0000160447">
    <property type="gene designation" value="Cd36_20770"/>
</dbReference>
<dbReference type="PANTHER" id="PTHR11911:SF111">
    <property type="entry name" value="INOSINE-5'-MONOPHOSPHATE DEHYDROGENASE"/>
    <property type="match status" value="1"/>
</dbReference>
<comment type="cofactor">
    <cofactor evidence="1 15">
        <name>K(+)</name>
        <dbReference type="ChEBI" id="CHEBI:29103"/>
    </cofactor>
</comment>
<evidence type="ECO:0000256" key="17">
    <source>
        <dbReference type="PIRSR" id="PIRSR000130-3"/>
    </source>
</evidence>
<dbReference type="InterPro" id="IPR015875">
    <property type="entry name" value="IMP_DH/GMP_Rdtase_CS"/>
</dbReference>
<evidence type="ECO:0000256" key="7">
    <source>
        <dbReference type="ARBA" id="ARBA00022755"/>
    </source>
</evidence>
<feature type="binding site" description="in other chain" evidence="15 18">
    <location>
        <position position="330"/>
    </location>
    <ligand>
        <name>K(+)</name>
        <dbReference type="ChEBI" id="CHEBI:29103"/>
        <note>ligand shared between two tetrameric partners</note>
    </ligand>
</feature>
<dbReference type="GO" id="GO:0006183">
    <property type="term" value="P:GTP biosynthetic process"/>
    <property type="evidence" value="ECO:0007669"/>
    <property type="project" value="TreeGrafter"/>
</dbReference>
<dbReference type="FunFam" id="3.20.20.70:FF:000007">
    <property type="entry name" value="Chromosome 19 SCAF14664, whole genome shotgun sequence"/>
    <property type="match status" value="1"/>
</dbReference>
<comment type="pathway">
    <text evidence="15 21">Purine metabolism; XMP biosynthesis via de novo pathway; XMP from IMP: step 1/1.</text>
</comment>
<keyword evidence="4 15" id="KW-0963">Cytoplasm</keyword>
<dbReference type="GO" id="GO:0003938">
    <property type="term" value="F:IMP dehydrogenase activity"/>
    <property type="evidence" value="ECO:0007669"/>
    <property type="project" value="UniProtKB-UniRule"/>
</dbReference>